<accession>A0A161Y112</accession>
<feature type="compositionally biased region" description="Basic residues" evidence="1">
    <location>
        <begin position="1"/>
        <end position="21"/>
    </location>
</feature>
<dbReference type="AlphaFoldDB" id="A0A161Y112"/>
<dbReference type="Gene3D" id="3.80.10.10">
    <property type="entry name" value="Ribonuclease Inhibitor"/>
    <property type="match status" value="1"/>
</dbReference>
<proteinExistence type="predicted"/>
<comment type="caution">
    <text evidence="2">The sequence shown here is derived from an EMBL/GenBank/DDBJ whole genome shotgun (WGS) entry which is preliminary data.</text>
</comment>
<dbReference type="Proteomes" id="UP000076584">
    <property type="component" value="Unassembled WGS sequence"/>
</dbReference>
<name>A0A161Y112_COLIC</name>
<dbReference type="SUPFAM" id="SSF52047">
    <property type="entry name" value="RNI-like"/>
    <property type="match status" value="1"/>
</dbReference>
<dbReference type="EMBL" id="LFIW01001209">
    <property type="protein sequence ID" value="KZL83112.1"/>
    <property type="molecule type" value="Genomic_DNA"/>
</dbReference>
<dbReference type="OrthoDB" id="4848038at2759"/>
<gene>
    <name evidence="2" type="ORF">CI238_06521</name>
</gene>
<organism evidence="2 3">
    <name type="scientific">Colletotrichum incanum</name>
    <name type="common">Soybean anthracnose fungus</name>
    <dbReference type="NCBI Taxonomy" id="1573173"/>
    <lineage>
        <taxon>Eukaryota</taxon>
        <taxon>Fungi</taxon>
        <taxon>Dikarya</taxon>
        <taxon>Ascomycota</taxon>
        <taxon>Pezizomycotina</taxon>
        <taxon>Sordariomycetes</taxon>
        <taxon>Hypocreomycetidae</taxon>
        <taxon>Glomerellales</taxon>
        <taxon>Glomerellaceae</taxon>
        <taxon>Colletotrichum</taxon>
        <taxon>Colletotrichum spaethianum species complex</taxon>
    </lineage>
</organism>
<evidence type="ECO:0000256" key="1">
    <source>
        <dbReference type="SAM" id="MobiDB-lite"/>
    </source>
</evidence>
<dbReference type="InterPro" id="IPR032675">
    <property type="entry name" value="LRR_dom_sf"/>
</dbReference>
<evidence type="ECO:0000313" key="2">
    <source>
        <dbReference type="EMBL" id="KZL83112.1"/>
    </source>
</evidence>
<keyword evidence="3" id="KW-1185">Reference proteome</keyword>
<protein>
    <submittedName>
        <fullName evidence="2">Uncharacterized protein</fullName>
    </submittedName>
</protein>
<reference evidence="2 3" key="1">
    <citation type="submission" date="2015-06" db="EMBL/GenBank/DDBJ databases">
        <title>Survival trade-offs in plant roots during colonization by closely related pathogenic and mutualistic fungi.</title>
        <authorList>
            <person name="Hacquard S."/>
            <person name="Kracher B."/>
            <person name="Hiruma K."/>
            <person name="Weinman A."/>
            <person name="Muench P."/>
            <person name="Garrido Oter R."/>
            <person name="Ver Loren van Themaat E."/>
            <person name="Dallerey J.-F."/>
            <person name="Damm U."/>
            <person name="Henrissat B."/>
            <person name="Lespinet O."/>
            <person name="Thon M."/>
            <person name="Kemen E."/>
            <person name="McHardy A.C."/>
            <person name="Schulze-Lefert P."/>
            <person name="O'Connell R.J."/>
        </authorList>
    </citation>
    <scope>NUCLEOTIDE SEQUENCE [LARGE SCALE GENOMIC DNA]</scope>
    <source>
        <strain evidence="2 3">MAFF 238704</strain>
    </source>
</reference>
<evidence type="ECO:0000313" key="3">
    <source>
        <dbReference type="Proteomes" id="UP000076584"/>
    </source>
</evidence>
<feature type="region of interest" description="Disordered" evidence="1">
    <location>
        <begin position="1"/>
        <end position="22"/>
    </location>
</feature>
<sequence length="504" mass="57406">MGKRNVPTAKRRVRPARKKLVKKDQVTKTEPLSFSHLPNEVVSLIAQQVFAIGGHNLLRNFSFTNRRNFELSQRELYRHIVISYELQLAYLTRSLIENPSLRRMIRSVNLYADYWRCRGGDCDRVFREWPNTPIDESKLSQSDRQLLILSRSHCSLKASDNIQCVFGLLLFLIDRAKYIAIKIDWYWAVLDNFLAAGLASSTSLSSDSSSGPSFYTALLPAVQTLELSTKHYLQKPVQTIQSRPFHPFKALTASTNLRVFDFDGDMNLWSNLDDIDPDMKLPFTTVKLVVSHCTASNLCKFLRHCPDLKRLRIASQGHAVDYGTEECINTVLPKFCPQLRELSLRFGGGSKNFFHSGARILSCLPEMTSLKELRIEVDSLLLRNADIATLKLANKLPEQLEKLLVDASFALTPFPFHSRRMTARCPEAVTYKRAVENMVQGLCKARKNRFPRLNTIIVGAKYAKPVQWTNTANKTLAGIGARVKVTSSIEVQKLWTYSWDKMKV</sequence>